<dbReference type="EMBL" id="JABACJ020000030">
    <property type="protein sequence ID" value="MBU3878270.1"/>
    <property type="molecule type" value="Genomic_DNA"/>
</dbReference>
<reference evidence="2 3" key="1">
    <citation type="submission" date="2021-06" db="EMBL/GenBank/DDBJ databases">
        <title>Faecalicatena sp. nov. isolated from porcine feces.</title>
        <authorList>
            <person name="Oh B.S."/>
            <person name="Lee J.H."/>
        </authorList>
    </citation>
    <scope>NUCLEOTIDE SEQUENCE [LARGE SCALE GENOMIC DNA]</scope>
    <source>
        <strain evidence="2 3">AGMB00832</strain>
    </source>
</reference>
<accession>A0ABS6D9H3</accession>
<dbReference type="RefSeq" id="WP_216244941.1">
    <property type="nucleotide sequence ID" value="NZ_JABACJ020000030.1"/>
</dbReference>
<feature type="transmembrane region" description="Helical" evidence="1">
    <location>
        <begin position="341"/>
        <end position="362"/>
    </location>
</feature>
<name>A0ABS6D9H3_9FIRM</name>
<feature type="transmembrane region" description="Helical" evidence="1">
    <location>
        <begin position="162"/>
        <end position="178"/>
    </location>
</feature>
<keyword evidence="1" id="KW-1133">Transmembrane helix</keyword>
<organism evidence="2 3">
    <name type="scientific">Faecalicatena faecalis</name>
    <dbReference type="NCBI Taxonomy" id="2726362"/>
    <lineage>
        <taxon>Bacteria</taxon>
        <taxon>Bacillati</taxon>
        <taxon>Bacillota</taxon>
        <taxon>Clostridia</taxon>
        <taxon>Lachnospirales</taxon>
        <taxon>Lachnospiraceae</taxon>
        <taxon>Faecalicatena</taxon>
    </lineage>
</organism>
<keyword evidence="1" id="KW-0472">Membrane</keyword>
<dbReference type="Proteomes" id="UP000723714">
    <property type="component" value="Unassembled WGS sequence"/>
</dbReference>
<keyword evidence="3" id="KW-1185">Reference proteome</keyword>
<feature type="transmembrane region" description="Helical" evidence="1">
    <location>
        <begin position="299"/>
        <end position="321"/>
    </location>
</feature>
<keyword evidence="1" id="KW-0812">Transmembrane</keyword>
<protein>
    <submittedName>
        <fullName evidence="2">Uncharacterized protein</fullName>
    </submittedName>
</protein>
<feature type="transmembrane region" description="Helical" evidence="1">
    <location>
        <begin position="134"/>
        <end position="150"/>
    </location>
</feature>
<comment type="caution">
    <text evidence="2">The sequence shown here is derived from an EMBL/GenBank/DDBJ whole genome shotgun (WGS) entry which is preliminary data.</text>
</comment>
<feature type="transmembrane region" description="Helical" evidence="1">
    <location>
        <begin position="198"/>
        <end position="218"/>
    </location>
</feature>
<proteinExistence type="predicted"/>
<evidence type="ECO:0000256" key="1">
    <source>
        <dbReference type="SAM" id="Phobius"/>
    </source>
</evidence>
<sequence>MSELQNIFNNREIAISIWVALAVIISIFIKPVKQFLNSVIPILFCHKFVVFYVVFLFHLCLMTYFLYAIGFWSISLLKDTIFWVLFIELPLFVKTIEKAKDNHFFTKLIKDNLAIAVIIEFVINFWTFGLIAEIIIVPVTVFIGLLYALAAREQKYWKVKQLFDWIFVAFGFVLIINSGKHLYENPMGFFNLRTLKEFLLPLLLLLLNLPVIYGLALYNTYEQVFIRVKGNKTENIKMKWSIIKFSGIYLSKITAIHNNLLYTTVISLTDNDMKENLKKLKNKLSMQIGDNYMKRANYYILWCIIGFLISILGIVICNSQVSLKDLIAFNFTMDIPRVKEIITYICSTGVVFSFCFFIYSLGFRKKKNEEISQVKKYALHNLLYLIKRQYDVLQEFPPIDKPKELFVQYVMNAYELKIECDKDIASFENLLASWELDTIRQLYTSVSKVVFSIGIDETEISRYTMEEFNIYYSEKKGAAPQNEQINVFVHDVQKGIEKYSDQIKLCVEEFKRYF</sequence>
<evidence type="ECO:0000313" key="2">
    <source>
        <dbReference type="EMBL" id="MBU3878270.1"/>
    </source>
</evidence>
<gene>
    <name evidence="2" type="ORF">HGO97_020930</name>
</gene>
<evidence type="ECO:0000313" key="3">
    <source>
        <dbReference type="Proteomes" id="UP000723714"/>
    </source>
</evidence>
<feature type="transmembrane region" description="Helical" evidence="1">
    <location>
        <begin position="12"/>
        <end position="29"/>
    </location>
</feature>